<evidence type="ECO:0000313" key="4">
    <source>
        <dbReference type="Proteomes" id="UP001596957"/>
    </source>
</evidence>
<feature type="region of interest" description="Disordered" evidence="1">
    <location>
        <begin position="81"/>
        <end position="117"/>
    </location>
</feature>
<comment type="caution">
    <text evidence="3">The sequence shown here is derived from an EMBL/GenBank/DDBJ whole genome shotgun (WGS) entry which is preliminary data.</text>
</comment>
<proteinExistence type="predicted"/>
<evidence type="ECO:0000256" key="2">
    <source>
        <dbReference type="SAM" id="Phobius"/>
    </source>
</evidence>
<feature type="transmembrane region" description="Helical" evidence="2">
    <location>
        <begin position="124"/>
        <end position="145"/>
    </location>
</feature>
<dbReference type="Proteomes" id="UP001596957">
    <property type="component" value="Unassembled WGS sequence"/>
</dbReference>
<keyword evidence="2" id="KW-1133">Transmembrane helix</keyword>
<evidence type="ECO:0000256" key="1">
    <source>
        <dbReference type="SAM" id="MobiDB-lite"/>
    </source>
</evidence>
<feature type="compositionally biased region" description="Low complexity" evidence="1">
    <location>
        <begin position="101"/>
        <end position="116"/>
    </location>
</feature>
<dbReference type="EMBL" id="JBHTEC010000001">
    <property type="protein sequence ID" value="MFD0287524.1"/>
    <property type="molecule type" value="Genomic_DNA"/>
</dbReference>
<organism evidence="3 4">
    <name type="scientific">Streptomyces lutosisoli</name>
    <dbReference type="NCBI Taxonomy" id="2665721"/>
    <lineage>
        <taxon>Bacteria</taxon>
        <taxon>Bacillati</taxon>
        <taxon>Actinomycetota</taxon>
        <taxon>Actinomycetes</taxon>
        <taxon>Kitasatosporales</taxon>
        <taxon>Streptomycetaceae</taxon>
        <taxon>Streptomyces</taxon>
    </lineage>
</organism>
<sequence>MITPPAGTSVAKTPGFCKAKGEAYDCGTSQRALNEGGRETYTFELKIDKRVADAKGSVALNTEARPFDPNKANDKAYITLDVSGGGSTGTSTSGSGGSAGGSSSTGDDGTTANGGNLAETGSSALPITGVAAAAVVTGAGMLVIVRRRRAQSLS</sequence>
<name>A0ABW2VTX6_9ACTN</name>
<reference evidence="4" key="1">
    <citation type="journal article" date="2019" name="Int. J. Syst. Evol. Microbiol.">
        <title>The Global Catalogue of Microorganisms (GCM) 10K type strain sequencing project: providing services to taxonomists for standard genome sequencing and annotation.</title>
        <authorList>
            <consortium name="The Broad Institute Genomics Platform"/>
            <consortium name="The Broad Institute Genome Sequencing Center for Infectious Disease"/>
            <person name="Wu L."/>
            <person name="Ma J."/>
        </authorList>
    </citation>
    <scope>NUCLEOTIDE SEQUENCE [LARGE SCALE GENOMIC DNA]</scope>
    <source>
        <strain evidence="4">CGMCC 4.7198</strain>
    </source>
</reference>
<accession>A0ABW2VTX6</accession>
<protein>
    <submittedName>
        <fullName evidence="3">LPXTG cell wall anchor domain-containing protein</fullName>
    </submittedName>
</protein>
<feature type="compositionally biased region" description="Gly residues" evidence="1">
    <location>
        <begin position="83"/>
        <end position="100"/>
    </location>
</feature>
<keyword evidence="2" id="KW-0812">Transmembrane</keyword>
<keyword evidence="2" id="KW-0472">Membrane</keyword>
<keyword evidence="4" id="KW-1185">Reference proteome</keyword>
<dbReference type="NCBIfam" id="TIGR01167">
    <property type="entry name" value="LPXTG_anchor"/>
    <property type="match status" value="1"/>
</dbReference>
<gene>
    <name evidence="3" type="ORF">ACFQZP_38945</name>
</gene>
<evidence type="ECO:0000313" key="3">
    <source>
        <dbReference type="EMBL" id="MFD0287524.1"/>
    </source>
</evidence>
<dbReference type="RefSeq" id="WP_381263900.1">
    <property type="nucleotide sequence ID" value="NZ_JBHTBI010000087.1"/>
</dbReference>